<accession>A0A0H3K4D6</accession>
<protein>
    <recommendedName>
        <fullName evidence="3">DUF4359 domain-containing protein</fullName>
    </recommendedName>
</protein>
<dbReference type="InterPro" id="IPR025578">
    <property type="entry name" value="DUF4359"/>
</dbReference>
<evidence type="ECO:0000313" key="1">
    <source>
        <dbReference type="EMBL" id="BAD79927.1"/>
    </source>
</evidence>
<organism evidence="1 2">
    <name type="scientific">Synechococcus sp. (strain ATCC 27144 / PCC 6301 / SAUG 1402/1)</name>
    <name type="common">Anacystis nidulans</name>
    <dbReference type="NCBI Taxonomy" id="269084"/>
    <lineage>
        <taxon>Bacteria</taxon>
        <taxon>Bacillati</taxon>
        <taxon>Cyanobacteriota</taxon>
        <taxon>Cyanophyceae</taxon>
        <taxon>Synechococcales</taxon>
        <taxon>Synechococcaceae</taxon>
        <taxon>Synechococcus</taxon>
    </lineage>
</organism>
<proteinExistence type="predicted"/>
<dbReference type="EMBL" id="AP008231">
    <property type="protein sequence ID" value="BAD79927.1"/>
    <property type="molecule type" value="Genomic_DNA"/>
</dbReference>
<gene>
    <name evidence="1" type="ordered locus">syc1737_d</name>
</gene>
<dbReference type="Pfam" id="PF14271">
    <property type="entry name" value="DUF4359"/>
    <property type="match status" value="1"/>
</dbReference>
<dbReference type="Proteomes" id="UP000001175">
    <property type="component" value="Chromosome"/>
</dbReference>
<evidence type="ECO:0008006" key="3">
    <source>
        <dbReference type="Google" id="ProtNLM"/>
    </source>
</evidence>
<dbReference type="AlphaFoldDB" id="A0A0H3K4D6"/>
<dbReference type="KEGG" id="syc:syc1737_d"/>
<name>A0A0H3K4D6_SYNP6</name>
<evidence type="ECO:0000313" key="2">
    <source>
        <dbReference type="Proteomes" id="UP000001175"/>
    </source>
</evidence>
<sequence>MRGKLLKPPSAPVVSSQCSCWRCAWWLAGSSVALGAIALALTNPSSSQYGQFAAATSQKLVQQEICARLEPLNLQRLQQLCNRMGQQAGSQMEEWVLQSSDRQNFGLLSLYETRLSVRSLLQTSDVPDWSLELKSVGALSGFSLLQVNWKTDPEVRADPASEGELRQ</sequence>
<reference evidence="1 2" key="1">
    <citation type="journal article" date="2007" name="Photosyn. Res.">
        <title>Complete nucleotide sequence of the freshwater unicellular cyanobacterium Synechococcus elongatus PCC 6301 chromosome: gene content and organization.</title>
        <authorList>
            <person name="Sugita C."/>
            <person name="Ogata K."/>
            <person name="Shikata M."/>
            <person name="Jikuya H."/>
            <person name="Takano J."/>
            <person name="Furumichi M."/>
            <person name="Kanehisa M."/>
            <person name="Omata T."/>
            <person name="Sugiura M."/>
            <person name="Sugita M."/>
        </authorList>
    </citation>
    <scope>NUCLEOTIDE SEQUENCE [LARGE SCALE GENOMIC DNA]</scope>
    <source>
        <strain evidence="2">ATCC 27144 / PCC 6301 / SAUG 1402/1</strain>
    </source>
</reference>